<feature type="transmembrane region" description="Helical" evidence="5">
    <location>
        <begin position="100"/>
        <end position="122"/>
    </location>
</feature>
<dbReference type="OrthoDB" id="3358017at2759"/>
<proteinExistence type="predicted"/>
<sequence length="310" mass="34367">MISTRTFALGLLFTSLCALAQESDTGPKLSPRNPLHYVPEVIPAIIAGALYVAIAIICLLWAFKRWARYMLTVMIGGICYAAGLFLRIPYRTNQEQLGFYIVMNMLTVLSPCAFIATAYMLLGRLALHLDADEFLLIKAKTITKLFLTSDIVTLLIQAAGGSMATNVSIANIGSKIFLVGLIIQLISFCGYMVVFAVFLYRMKVNRPEECALPRNSAEFFSHWTALAGSLVVSCIGILIRSVFRTIENAQGFTGYLATHEVYFYVLDTLPLFIAILMFVVTWPPLYLTRYGRAASSDTAVEMGMSPNFRK</sequence>
<dbReference type="Proteomes" id="UP000027456">
    <property type="component" value="Unassembled WGS sequence"/>
</dbReference>
<comment type="subcellular location">
    <subcellularLocation>
        <location evidence="1">Membrane</location>
        <topology evidence="1">Multi-pass membrane protein</topology>
    </subcellularLocation>
</comment>
<dbReference type="InterPro" id="IPR007568">
    <property type="entry name" value="RTA1"/>
</dbReference>
<evidence type="ECO:0000256" key="6">
    <source>
        <dbReference type="SAM" id="SignalP"/>
    </source>
</evidence>
<protein>
    <submittedName>
        <fullName evidence="7">RTA1-domain protein</fullName>
    </submittedName>
</protein>
<feature type="signal peptide" evidence="6">
    <location>
        <begin position="1"/>
        <end position="20"/>
    </location>
</feature>
<feature type="transmembrane region" description="Helical" evidence="5">
    <location>
        <begin position="69"/>
        <end position="88"/>
    </location>
</feature>
<keyword evidence="8" id="KW-1185">Reference proteome</keyword>
<keyword evidence="3 5" id="KW-1133">Transmembrane helix</keyword>
<evidence type="ECO:0000256" key="5">
    <source>
        <dbReference type="SAM" id="Phobius"/>
    </source>
</evidence>
<dbReference type="GO" id="GO:0016020">
    <property type="term" value="C:membrane"/>
    <property type="evidence" value="ECO:0007669"/>
    <property type="project" value="UniProtKB-SubCell"/>
</dbReference>
<dbReference type="EMBL" id="AZST01000025">
    <property type="protein sequence ID" value="KEP54523.1"/>
    <property type="molecule type" value="Genomic_DNA"/>
</dbReference>
<feature type="chain" id="PRO_5001700108" evidence="6">
    <location>
        <begin position="21"/>
        <end position="310"/>
    </location>
</feature>
<feature type="transmembrane region" description="Helical" evidence="5">
    <location>
        <begin position="142"/>
        <end position="164"/>
    </location>
</feature>
<gene>
    <name evidence="7" type="ORF">V565_016110</name>
</gene>
<dbReference type="HOGENOM" id="CLU_033465_3_3_1"/>
<organism evidence="7 8">
    <name type="scientific">Rhizoctonia solani 123E</name>
    <dbReference type="NCBI Taxonomy" id="1423351"/>
    <lineage>
        <taxon>Eukaryota</taxon>
        <taxon>Fungi</taxon>
        <taxon>Dikarya</taxon>
        <taxon>Basidiomycota</taxon>
        <taxon>Agaricomycotina</taxon>
        <taxon>Agaricomycetes</taxon>
        <taxon>Cantharellales</taxon>
        <taxon>Ceratobasidiaceae</taxon>
        <taxon>Rhizoctonia</taxon>
    </lineage>
</organism>
<accession>A0A074SCC3</accession>
<keyword evidence="4 5" id="KW-0472">Membrane</keyword>
<dbReference type="AlphaFoldDB" id="A0A074SCC3"/>
<dbReference type="PANTHER" id="PTHR31465:SF1">
    <property type="entry name" value="PROTEIN RTA1-RELATED"/>
    <property type="match status" value="1"/>
</dbReference>
<keyword evidence="6" id="KW-0732">Signal</keyword>
<name>A0A074SCC3_9AGAM</name>
<reference evidence="7 8" key="1">
    <citation type="submission" date="2013-12" db="EMBL/GenBank/DDBJ databases">
        <authorList>
            <person name="Cubeta M."/>
            <person name="Pakala S."/>
            <person name="Fedorova N."/>
            <person name="Thomas E."/>
            <person name="Dean R."/>
            <person name="Jabaji S."/>
            <person name="Neate S."/>
            <person name="Toda T."/>
            <person name="Tavantzis S."/>
            <person name="Vilgalys R."/>
            <person name="Bharathan N."/>
            <person name="Pakala S."/>
            <person name="Losada L.S."/>
            <person name="Zafar N."/>
            <person name="Nierman W."/>
        </authorList>
    </citation>
    <scope>NUCLEOTIDE SEQUENCE [LARGE SCALE GENOMIC DNA]</scope>
    <source>
        <strain evidence="7 8">123E</strain>
    </source>
</reference>
<dbReference type="STRING" id="1423351.A0A074SCC3"/>
<evidence type="ECO:0000256" key="3">
    <source>
        <dbReference type="ARBA" id="ARBA00022989"/>
    </source>
</evidence>
<feature type="transmembrane region" description="Helical" evidence="5">
    <location>
        <begin position="44"/>
        <end position="62"/>
    </location>
</feature>
<feature type="transmembrane region" description="Helical" evidence="5">
    <location>
        <begin position="176"/>
        <end position="200"/>
    </location>
</feature>
<feature type="transmembrane region" description="Helical" evidence="5">
    <location>
        <begin position="220"/>
        <end position="241"/>
    </location>
</feature>
<dbReference type="PANTHER" id="PTHR31465">
    <property type="entry name" value="PROTEIN RTA1-RELATED"/>
    <property type="match status" value="1"/>
</dbReference>
<dbReference type="Pfam" id="PF04479">
    <property type="entry name" value="RTA1"/>
    <property type="match status" value="1"/>
</dbReference>
<evidence type="ECO:0000313" key="7">
    <source>
        <dbReference type="EMBL" id="KEP54523.1"/>
    </source>
</evidence>
<evidence type="ECO:0000313" key="8">
    <source>
        <dbReference type="Proteomes" id="UP000027456"/>
    </source>
</evidence>
<feature type="transmembrane region" description="Helical" evidence="5">
    <location>
        <begin position="261"/>
        <end position="282"/>
    </location>
</feature>
<comment type="caution">
    <text evidence="7">The sequence shown here is derived from an EMBL/GenBank/DDBJ whole genome shotgun (WGS) entry which is preliminary data.</text>
</comment>
<evidence type="ECO:0000256" key="1">
    <source>
        <dbReference type="ARBA" id="ARBA00004141"/>
    </source>
</evidence>
<evidence type="ECO:0000256" key="2">
    <source>
        <dbReference type="ARBA" id="ARBA00022692"/>
    </source>
</evidence>
<evidence type="ECO:0000256" key="4">
    <source>
        <dbReference type="ARBA" id="ARBA00023136"/>
    </source>
</evidence>
<keyword evidence="2 5" id="KW-0812">Transmembrane</keyword>